<comment type="similarity">
    <text evidence="1">Belongs to the peptidase M16 family.</text>
</comment>
<organism evidence="8">
    <name type="scientific">marine sediment metagenome</name>
    <dbReference type="NCBI Taxonomy" id="412755"/>
    <lineage>
        <taxon>unclassified sequences</taxon>
        <taxon>metagenomes</taxon>
        <taxon>ecological metagenomes</taxon>
    </lineage>
</organism>
<dbReference type="InterPro" id="IPR011249">
    <property type="entry name" value="Metalloenz_LuxS/M16"/>
</dbReference>
<proteinExistence type="inferred from homology"/>
<evidence type="ECO:0000256" key="5">
    <source>
        <dbReference type="ARBA" id="ARBA00022833"/>
    </source>
</evidence>
<keyword evidence="3" id="KW-0479">Metal-binding</keyword>
<feature type="domain" description="Peptidase M16 N-terminal" evidence="7">
    <location>
        <begin position="28"/>
        <end position="145"/>
    </location>
</feature>
<reference evidence="8" key="1">
    <citation type="journal article" date="2015" name="Nature">
        <title>Complex archaea that bridge the gap between prokaryotes and eukaryotes.</title>
        <authorList>
            <person name="Spang A."/>
            <person name="Saw J.H."/>
            <person name="Jorgensen S.L."/>
            <person name="Zaremba-Niedzwiedzka K."/>
            <person name="Martijn J."/>
            <person name="Lind A.E."/>
            <person name="van Eijk R."/>
            <person name="Schleper C."/>
            <person name="Guy L."/>
            <person name="Ettema T.J."/>
        </authorList>
    </citation>
    <scope>NUCLEOTIDE SEQUENCE</scope>
</reference>
<evidence type="ECO:0000259" key="7">
    <source>
        <dbReference type="Pfam" id="PF00675"/>
    </source>
</evidence>
<dbReference type="SUPFAM" id="SSF63411">
    <property type="entry name" value="LuxS/MPP-like metallohydrolase"/>
    <property type="match status" value="1"/>
</dbReference>
<dbReference type="GO" id="GO:0006508">
    <property type="term" value="P:proteolysis"/>
    <property type="evidence" value="ECO:0007669"/>
    <property type="project" value="UniProtKB-KW"/>
</dbReference>
<evidence type="ECO:0000313" key="8">
    <source>
        <dbReference type="EMBL" id="KKN97216.1"/>
    </source>
</evidence>
<evidence type="ECO:0000256" key="6">
    <source>
        <dbReference type="ARBA" id="ARBA00023049"/>
    </source>
</evidence>
<evidence type="ECO:0000256" key="1">
    <source>
        <dbReference type="ARBA" id="ARBA00007261"/>
    </source>
</evidence>
<gene>
    <name evidence="8" type="ORF">LCGC14_0159050</name>
</gene>
<keyword evidence="6" id="KW-0482">Metalloprotease</keyword>
<keyword evidence="4" id="KW-0378">Hydrolase</keyword>
<dbReference type="InterPro" id="IPR011765">
    <property type="entry name" value="Pept_M16_N"/>
</dbReference>
<sequence length="721" mass="77522">MIKQGFPQTHCTLANGMHGSVAHATHLTRAHVSIAIAAGYLDEPPNLPGLAHLLEHVVTTAPLAASPNSSLLTWFAQHQGSLNAQTDDHVTDIHFTAPLELLEQAGLMAAAQLATPNIPQQVIHNEVAAIDAEWQARQSSSTMRELAAFAALADPQHIGAGCRHGNAQTLAQDLARLHNALAVFHQRHYHAGRVSIALISPWGIGPMIDLIQRMAALFKPPIDGDGTRMIAPRWGRLHSVDGPAITSDVASGMTLLWPLPPTLSGSQFLALTQLASAVNQGLLIEQLPPSLNDYCATAAPSGATDTFHLQLSGHLDAAQREALAVALSERLNSLLAALPSQDESLWQPPTNTEQLAPAWFTHARHQALARRFSGTSSTPPFSSSSVRFLVPDVSTQSKGCVTEARQIDATSIQRWCGHYGVSDDFPSLADTAWAACFIPKAMMTLAPLAEKRLARQGIVVQQRQLAQGSWVMTLGADAVAAMGTLLESASLTAKTPAHGLLAQQLLQRLMPFPDTPALWVSHSNGAEAFGQALRLLVSQPIAASGDKCPSLGTISETANASTAIMRTLRLPGTPAQRWLLALAEQYHSAAFFQQARYEHQLGYVAAVRRGDGAPCSLGYVVQTADNAEGVAATLTNITDRLWQTFDEHLPSMPVPPETPLAALITQWQSLLAGTTQPLHRLPWDQLALSEQLCAVGDQGRWQTHWLDSTGRYWVSDCSYKP</sequence>
<keyword evidence="2" id="KW-0645">Protease</keyword>
<evidence type="ECO:0000256" key="4">
    <source>
        <dbReference type="ARBA" id="ARBA00022801"/>
    </source>
</evidence>
<dbReference type="AlphaFoldDB" id="A0A0F9XDT5"/>
<evidence type="ECO:0000256" key="2">
    <source>
        <dbReference type="ARBA" id="ARBA00022670"/>
    </source>
</evidence>
<dbReference type="GO" id="GO:0046872">
    <property type="term" value="F:metal ion binding"/>
    <property type="evidence" value="ECO:0007669"/>
    <property type="project" value="UniProtKB-KW"/>
</dbReference>
<dbReference type="EMBL" id="LAZR01000059">
    <property type="protein sequence ID" value="KKN97216.1"/>
    <property type="molecule type" value="Genomic_DNA"/>
</dbReference>
<protein>
    <recommendedName>
        <fullName evidence="7">Peptidase M16 N-terminal domain-containing protein</fullName>
    </recommendedName>
</protein>
<dbReference type="InterPro" id="IPR050626">
    <property type="entry name" value="Peptidase_M16"/>
</dbReference>
<dbReference type="PANTHER" id="PTHR43690:SF18">
    <property type="entry name" value="INSULIN-DEGRADING ENZYME-RELATED"/>
    <property type="match status" value="1"/>
</dbReference>
<keyword evidence="5" id="KW-0862">Zinc</keyword>
<dbReference type="GO" id="GO:0008237">
    <property type="term" value="F:metallopeptidase activity"/>
    <property type="evidence" value="ECO:0007669"/>
    <property type="project" value="UniProtKB-KW"/>
</dbReference>
<dbReference type="Pfam" id="PF00675">
    <property type="entry name" value="Peptidase_M16"/>
    <property type="match status" value="1"/>
</dbReference>
<dbReference type="Gene3D" id="3.30.830.10">
    <property type="entry name" value="Metalloenzyme, LuxS/M16 peptidase-like"/>
    <property type="match status" value="1"/>
</dbReference>
<accession>A0A0F9XDT5</accession>
<evidence type="ECO:0000256" key="3">
    <source>
        <dbReference type="ARBA" id="ARBA00022723"/>
    </source>
</evidence>
<dbReference type="PANTHER" id="PTHR43690">
    <property type="entry name" value="NARDILYSIN"/>
    <property type="match status" value="1"/>
</dbReference>
<name>A0A0F9XDT5_9ZZZZ</name>
<comment type="caution">
    <text evidence="8">The sequence shown here is derived from an EMBL/GenBank/DDBJ whole genome shotgun (WGS) entry which is preliminary data.</text>
</comment>